<comment type="caution">
    <text evidence="2">The sequence shown here is derived from an EMBL/GenBank/DDBJ whole genome shotgun (WGS) entry which is preliminary data.</text>
</comment>
<evidence type="ECO:0000313" key="3">
    <source>
        <dbReference type="Proteomes" id="UP000187209"/>
    </source>
</evidence>
<gene>
    <name evidence="2" type="ORF">SteCoe_21269</name>
</gene>
<reference evidence="2 3" key="1">
    <citation type="submission" date="2016-11" db="EMBL/GenBank/DDBJ databases">
        <title>The macronuclear genome of Stentor coeruleus: a giant cell with tiny introns.</title>
        <authorList>
            <person name="Slabodnick M."/>
            <person name="Ruby J.G."/>
            <person name="Reiff S.B."/>
            <person name="Swart E.C."/>
            <person name="Gosai S."/>
            <person name="Prabakaran S."/>
            <person name="Witkowska E."/>
            <person name="Larue G.E."/>
            <person name="Fisher S."/>
            <person name="Freeman R.M."/>
            <person name="Gunawardena J."/>
            <person name="Chu W."/>
            <person name="Stover N.A."/>
            <person name="Gregory B.D."/>
            <person name="Nowacki M."/>
            <person name="Derisi J."/>
            <person name="Roy S.W."/>
            <person name="Marshall W.F."/>
            <person name="Sood P."/>
        </authorList>
    </citation>
    <scope>NUCLEOTIDE SEQUENCE [LARGE SCALE GENOMIC DNA]</scope>
    <source>
        <strain evidence="2">WM001</strain>
    </source>
</reference>
<proteinExistence type="predicted"/>
<evidence type="ECO:0000313" key="2">
    <source>
        <dbReference type="EMBL" id="OMJ78828.1"/>
    </source>
</evidence>
<feature type="compositionally biased region" description="Basic and acidic residues" evidence="1">
    <location>
        <begin position="94"/>
        <end position="120"/>
    </location>
</feature>
<sequence>MNKSSAEDPYSNFPKWHQEYMHRVYKKRIINREPSPRKQNSPGIETRRQFEKINADYLALTKKIKLQVIITQKREKGKNKSFGEYFTKKNLKSKLSDIDNSDQQKVKDLKSQREMGKKLEDDSEMIGRNSRDV</sequence>
<evidence type="ECO:0000256" key="1">
    <source>
        <dbReference type="SAM" id="MobiDB-lite"/>
    </source>
</evidence>
<organism evidence="2 3">
    <name type="scientific">Stentor coeruleus</name>
    <dbReference type="NCBI Taxonomy" id="5963"/>
    <lineage>
        <taxon>Eukaryota</taxon>
        <taxon>Sar</taxon>
        <taxon>Alveolata</taxon>
        <taxon>Ciliophora</taxon>
        <taxon>Postciliodesmatophora</taxon>
        <taxon>Heterotrichea</taxon>
        <taxon>Heterotrichida</taxon>
        <taxon>Stentoridae</taxon>
        <taxon>Stentor</taxon>
    </lineage>
</organism>
<feature type="region of interest" description="Disordered" evidence="1">
    <location>
        <begin position="93"/>
        <end position="133"/>
    </location>
</feature>
<name>A0A1R2BPX6_9CILI</name>
<keyword evidence="3" id="KW-1185">Reference proteome</keyword>
<protein>
    <submittedName>
        <fullName evidence="2">Uncharacterized protein</fullName>
    </submittedName>
</protein>
<dbReference type="AlphaFoldDB" id="A0A1R2BPX6"/>
<accession>A0A1R2BPX6</accession>
<dbReference type="Proteomes" id="UP000187209">
    <property type="component" value="Unassembled WGS sequence"/>
</dbReference>
<dbReference type="EMBL" id="MPUH01000501">
    <property type="protein sequence ID" value="OMJ78828.1"/>
    <property type="molecule type" value="Genomic_DNA"/>
</dbReference>